<dbReference type="SUPFAM" id="SSF161070">
    <property type="entry name" value="SNF-like"/>
    <property type="match status" value="1"/>
</dbReference>
<keyword evidence="10" id="KW-1185">Reference proteome</keyword>
<keyword evidence="7 8" id="KW-0472">Membrane</keyword>
<dbReference type="PRINTS" id="PR00176">
    <property type="entry name" value="NANEUSMPORT"/>
</dbReference>
<evidence type="ECO:0000256" key="5">
    <source>
        <dbReference type="ARBA" id="ARBA00022847"/>
    </source>
</evidence>
<comment type="caution">
    <text evidence="9">The sequence shown here is derived from an EMBL/GenBank/DDBJ whole genome shotgun (WGS) entry which is preliminary data.</text>
</comment>
<dbReference type="PANTHER" id="PTHR11616">
    <property type="entry name" value="SODIUM/CHLORIDE DEPENDENT TRANSPORTER"/>
    <property type="match status" value="1"/>
</dbReference>
<evidence type="ECO:0000313" key="10">
    <source>
        <dbReference type="Proteomes" id="UP001159363"/>
    </source>
</evidence>
<dbReference type="Pfam" id="PF00209">
    <property type="entry name" value="SNF"/>
    <property type="match status" value="2"/>
</dbReference>
<feature type="transmembrane region" description="Helical" evidence="8">
    <location>
        <begin position="77"/>
        <end position="99"/>
    </location>
</feature>
<dbReference type="EMBL" id="JARBHB010000005">
    <property type="protein sequence ID" value="KAJ8883043.1"/>
    <property type="molecule type" value="Genomic_DNA"/>
</dbReference>
<gene>
    <name evidence="9" type="ORF">PR048_014882</name>
</gene>
<dbReference type="PROSITE" id="PS50267">
    <property type="entry name" value="NA_NEUROTRAN_SYMP_3"/>
    <property type="match status" value="1"/>
</dbReference>
<feature type="transmembrane region" description="Helical" evidence="8">
    <location>
        <begin position="512"/>
        <end position="535"/>
    </location>
</feature>
<keyword evidence="6 8" id="KW-1133">Transmembrane helix</keyword>
<proteinExistence type="inferred from homology"/>
<sequence>MKSPLCQQWAQDTWSIHIKEALQSCGRDPDSMSNESRSPLGDWPHNLSSMLASLGCTLGLCNISRFSLLSIHYGANFILQFLFMTLIFGVPLYCFQAALGQHLAAGVMDMWRISPVFQGIGIALLISQFLIGIYSIVGVSWMFIYFRDSFITKLDRYRWAEPYELYREVVRLLTSHLGDLGSILDEVTPVFLHGGNVQEDATGQWVFSGISRFLHNFIPALLHSHLASLSLARKTSMLRAAQISSLTQDNRPLNGTYKLDETVPDYLNGVVLQRHNLATPESTFGHLKFQVTFNLAVVWMIVFVCLSKGLKSYGKVVYVFSLLPIFGMLILCTKLLRLTPTSPAHNIFPETEWLEFFFNTKSWVAATTEAFFTWGLLGASLMQISSHNRNKHLLNRDTSLVVVITLSVLMLSAFLANTCVQLLKAGGYIYMPSSFELMSSYGFLRPDHSAVPTHYSSTPVRLMQQSQLVVGTRIVLPNSNTAQQSGYQALRLATELVPAALALLGTEQASPFWAVLFYFTLILFGIAQQQLIAVVKETRKPQGNPPANGNVLHVSRVQNLGQPRRELNLDRCSGTRGCGVRSEPGILPFLVSPLVSLPLLRLLSRARSALAPLRFPHDQTCTADADKAENVAPTRSGK</sequence>
<organism evidence="9 10">
    <name type="scientific">Dryococelus australis</name>
    <dbReference type="NCBI Taxonomy" id="614101"/>
    <lineage>
        <taxon>Eukaryota</taxon>
        <taxon>Metazoa</taxon>
        <taxon>Ecdysozoa</taxon>
        <taxon>Arthropoda</taxon>
        <taxon>Hexapoda</taxon>
        <taxon>Insecta</taxon>
        <taxon>Pterygota</taxon>
        <taxon>Neoptera</taxon>
        <taxon>Polyneoptera</taxon>
        <taxon>Phasmatodea</taxon>
        <taxon>Verophasmatodea</taxon>
        <taxon>Anareolatae</taxon>
        <taxon>Phasmatidae</taxon>
        <taxon>Eurycanthinae</taxon>
        <taxon>Dryococelus</taxon>
    </lineage>
</organism>
<evidence type="ECO:0000256" key="2">
    <source>
        <dbReference type="ARBA" id="ARBA00006459"/>
    </source>
</evidence>
<dbReference type="InterPro" id="IPR000175">
    <property type="entry name" value="Na/ntran_symport"/>
</dbReference>
<dbReference type="InterPro" id="IPR037272">
    <property type="entry name" value="SNS_sf"/>
</dbReference>
<keyword evidence="4 8" id="KW-0812">Transmembrane</keyword>
<evidence type="ECO:0000256" key="3">
    <source>
        <dbReference type="ARBA" id="ARBA00022448"/>
    </source>
</evidence>
<comment type="similarity">
    <text evidence="2">Belongs to the sodium:neurotransmitter symporter (SNF) (TC 2.A.22) family.</text>
</comment>
<evidence type="ECO:0000256" key="7">
    <source>
        <dbReference type="ARBA" id="ARBA00023136"/>
    </source>
</evidence>
<feature type="transmembrane region" description="Helical" evidence="8">
    <location>
        <begin position="399"/>
        <end position="423"/>
    </location>
</feature>
<feature type="transmembrane region" description="Helical" evidence="8">
    <location>
        <begin position="291"/>
        <end position="310"/>
    </location>
</feature>
<feature type="non-terminal residue" evidence="9">
    <location>
        <position position="638"/>
    </location>
</feature>
<reference evidence="9 10" key="1">
    <citation type="submission" date="2023-02" db="EMBL/GenBank/DDBJ databases">
        <title>LHISI_Scaffold_Assembly.</title>
        <authorList>
            <person name="Stuart O.P."/>
            <person name="Cleave R."/>
            <person name="Magrath M.J.L."/>
            <person name="Mikheyev A.S."/>
        </authorList>
    </citation>
    <scope>NUCLEOTIDE SEQUENCE [LARGE SCALE GENOMIC DNA]</scope>
    <source>
        <strain evidence="9">Daus_M_001</strain>
        <tissue evidence="9">Leg muscle</tissue>
    </source>
</reference>
<protein>
    <submittedName>
        <fullName evidence="9">Uncharacterized protein</fullName>
    </submittedName>
</protein>
<comment type="subcellular location">
    <subcellularLocation>
        <location evidence="1">Membrane</location>
        <topology evidence="1">Multi-pass membrane protein</topology>
    </subcellularLocation>
</comment>
<feature type="transmembrane region" description="Helical" evidence="8">
    <location>
        <begin position="119"/>
        <end position="146"/>
    </location>
</feature>
<evidence type="ECO:0000313" key="9">
    <source>
        <dbReference type="EMBL" id="KAJ8883043.1"/>
    </source>
</evidence>
<evidence type="ECO:0000256" key="8">
    <source>
        <dbReference type="SAM" id="Phobius"/>
    </source>
</evidence>
<keyword evidence="3" id="KW-0813">Transport</keyword>
<dbReference type="Proteomes" id="UP001159363">
    <property type="component" value="Chromosome 4"/>
</dbReference>
<evidence type="ECO:0000256" key="4">
    <source>
        <dbReference type="ARBA" id="ARBA00022692"/>
    </source>
</evidence>
<evidence type="ECO:0000256" key="1">
    <source>
        <dbReference type="ARBA" id="ARBA00004141"/>
    </source>
</evidence>
<evidence type="ECO:0000256" key="6">
    <source>
        <dbReference type="ARBA" id="ARBA00022989"/>
    </source>
</evidence>
<dbReference type="PANTHER" id="PTHR11616:SF323">
    <property type="entry name" value="SODIUM-DEPENDENT TRANSPORTER BEDRAGGLED"/>
    <property type="match status" value="1"/>
</dbReference>
<feature type="transmembrane region" description="Helical" evidence="8">
    <location>
        <begin position="316"/>
        <end position="336"/>
    </location>
</feature>
<keyword evidence="5" id="KW-0769">Symport</keyword>
<name>A0ABQ9HG82_9NEOP</name>
<accession>A0ABQ9HG82</accession>